<evidence type="ECO:0000313" key="2">
    <source>
        <dbReference type="EMBL" id="PTU31431.1"/>
    </source>
</evidence>
<keyword evidence="3" id="KW-1185">Reference proteome</keyword>
<dbReference type="AlphaFoldDB" id="A0A2T5MFS4"/>
<feature type="transmembrane region" description="Helical" evidence="1">
    <location>
        <begin position="64"/>
        <end position="85"/>
    </location>
</feature>
<comment type="caution">
    <text evidence="2">The sequence shown here is derived from an EMBL/GenBank/DDBJ whole genome shotgun (WGS) entry which is preliminary data.</text>
</comment>
<protein>
    <submittedName>
        <fullName evidence="2">ABC transporter permease</fullName>
    </submittedName>
</protein>
<dbReference type="GO" id="GO:0005886">
    <property type="term" value="C:plasma membrane"/>
    <property type="evidence" value="ECO:0007669"/>
    <property type="project" value="UniProtKB-SubCell"/>
</dbReference>
<dbReference type="Pfam" id="PF12679">
    <property type="entry name" value="ABC2_membrane_2"/>
    <property type="match status" value="1"/>
</dbReference>
<feature type="transmembrane region" description="Helical" evidence="1">
    <location>
        <begin position="106"/>
        <end position="131"/>
    </location>
</feature>
<evidence type="ECO:0000256" key="1">
    <source>
        <dbReference type="SAM" id="Phobius"/>
    </source>
</evidence>
<gene>
    <name evidence="2" type="ORF">CJD38_08810</name>
</gene>
<sequence>MKNIFSIAGNEARRIFVSPLAWAVLGVVQLIVGIVFVLSLLDYARFSEQAGQSFGVSDYIGGSVFGFAVIVLLLVMPLMTMRLFAEERKSGSLTLLFSAPVSLTEIVLGKFLGLLSFVFALLALLALMPLSLIPATELDLGRIAAGLLGLFLLMSSFGAAGLFVSSLTREPTIAAVGSFGLLLVIWLMNMLAFNDSIPFTAVFSYLSLIGHFESLRRGIFSSADAVYYILFTALFLWLTVQRLDMERN</sequence>
<proteinExistence type="predicted"/>
<dbReference type="EMBL" id="QANS01000003">
    <property type="protein sequence ID" value="PTU31431.1"/>
    <property type="molecule type" value="Genomic_DNA"/>
</dbReference>
<name>A0A2T5MFS4_9GAMM</name>
<dbReference type="Proteomes" id="UP000244248">
    <property type="component" value="Unassembled WGS sequence"/>
</dbReference>
<dbReference type="RefSeq" id="WP_107939974.1">
    <property type="nucleotide sequence ID" value="NZ_QANS01000003.1"/>
</dbReference>
<feature type="transmembrane region" description="Helical" evidence="1">
    <location>
        <begin position="143"/>
        <end position="165"/>
    </location>
</feature>
<reference evidence="2 3" key="1">
    <citation type="submission" date="2018-04" db="EMBL/GenBank/DDBJ databases">
        <title>Novel species isolated from glacier.</title>
        <authorList>
            <person name="Liu Q."/>
            <person name="Xin Y.-H."/>
        </authorList>
    </citation>
    <scope>NUCLEOTIDE SEQUENCE [LARGE SCALE GENOMIC DNA]</scope>
    <source>
        <strain evidence="2 3">GT1R17</strain>
    </source>
</reference>
<keyword evidence="1" id="KW-0812">Transmembrane</keyword>
<feature type="transmembrane region" description="Helical" evidence="1">
    <location>
        <begin position="225"/>
        <end position="243"/>
    </location>
</feature>
<dbReference type="PANTHER" id="PTHR43471">
    <property type="entry name" value="ABC TRANSPORTER PERMEASE"/>
    <property type="match status" value="1"/>
</dbReference>
<dbReference type="GO" id="GO:0140359">
    <property type="term" value="F:ABC-type transporter activity"/>
    <property type="evidence" value="ECO:0007669"/>
    <property type="project" value="InterPro"/>
</dbReference>
<dbReference type="OrthoDB" id="9794512at2"/>
<feature type="transmembrane region" description="Helical" evidence="1">
    <location>
        <begin position="172"/>
        <end position="191"/>
    </location>
</feature>
<accession>A0A2T5MFS4</accession>
<keyword evidence="1" id="KW-1133">Transmembrane helix</keyword>
<keyword evidence="1" id="KW-0472">Membrane</keyword>
<evidence type="ECO:0000313" key="3">
    <source>
        <dbReference type="Proteomes" id="UP000244248"/>
    </source>
</evidence>
<organism evidence="2 3">
    <name type="scientific">Stenotrophobium rhamnosiphilum</name>
    <dbReference type="NCBI Taxonomy" id="2029166"/>
    <lineage>
        <taxon>Bacteria</taxon>
        <taxon>Pseudomonadati</taxon>
        <taxon>Pseudomonadota</taxon>
        <taxon>Gammaproteobacteria</taxon>
        <taxon>Nevskiales</taxon>
        <taxon>Nevskiaceae</taxon>
        <taxon>Stenotrophobium</taxon>
    </lineage>
</organism>
<feature type="transmembrane region" description="Helical" evidence="1">
    <location>
        <begin position="20"/>
        <end position="44"/>
    </location>
</feature>